<reference evidence="2 3" key="1">
    <citation type="submission" date="2011-06" db="EMBL/GenBank/DDBJ databases">
        <title>The Genome Sequence of Fusarium oxysporum FOSC 3-a.</title>
        <authorList>
            <consortium name="The Broad Institute Genome Sequencing Platform"/>
            <person name="Ma L.-J."/>
            <person name="Gale L.R."/>
            <person name="Schwartz D.C."/>
            <person name="Zhou S."/>
            <person name="Corby-Kistler H."/>
            <person name="Young S.K."/>
            <person name="Zeng Q."/>
            <person name="Gargeya S."/>
            <person name="Fitzgerald M."/>
            <person name="Haas B."/>
            <person name="Abouelleil A."/>
            <person name="Alvarado L."/>
            <person name="Arachchi H.M."/>
            <person name="Berlin A."/>
            <person name="Brown A."/>
            <person name="Chapman S.B."/>
            <person name="Chen Z."/>
            <person name="Dunbar C."/>
            <person name="Freedman E."/>
            <person name="Gearin G."/>
            <person name="Gellesch M."/>
            <person name="Goldberg J."/>
            <person name="Griggs A."/>
            <person name="Gujja S."/>
            <person name="Heiman D."/>
            <person name="Howarth C."/>
            <person name="Larson L."/>
            <person name="Lui A."/>
            <person name="MacDonald P.J.P."/>
            <person name="Mehta T."/>
            <person name="Montmayeur A."/>
            <person name="Murphy C."/>
            <person name="Neiman D."/>
            <person name="Pearson M."/>
            <person name="Priest M."/>
            <person name="Roberts A."/>
            <person name="Saif S."/>
            <person name="Shea T."/>
            <person name="Shenoy N."/>
            <person name="Sisk P."/>
            <person name="Stolte C."/>
            <person name="Sykes S."/>
            <person name="Wortman J."/>
            <person name="Nusbaum C."/>
            <person name="Birren B."/>
        </authorList>
    </citation>
    <scope>NUCLEOTIDE SEQUENCE [LARGE SCALE GENOMIC DNA]</scope>
    <source>
        <strain evidence="3">FOSC 3-a</strain>
    </source>
</reference>
<evidence type="ECO:0000313" key="3">
    <source>
        <dbReference type="Proteomes" id="UP000030753"/>
    </source>
</evidence>
<dbReference type="EMBL" id="JH717839">
    <property type="protein sequence ID" value="EWZ01031.1"/>
    <property type="molecule type" value="Genomic_DNA"/>
</dbReference>
<gene>
    <name evidence="2" type="ORF">FOYG_00732</name>
</gene>
<organism evidence="2 3">
    <name type="scientific">Fusarium oxysporum NRRL 32931</name>
    <dbReference type="NCBI Taxonomy" id="660029"/>
    <lineage>
        <taxon>Eukaryota</taxon>
        <taxon>Fungi</taxon>
        <taxon>Dikarya</taxon>
        <taxon>Ascomycota</taxon>
        <taxon>Pezizomycotina</taxon>
        <taxon>Sordariomycetes</taxon>
        <taxon>Hypocreomycetidae</taxon>
        <taxon>Hypocreales</taxon>
        <taxon>Nectriaceae</taxon>
        <taxon>Fusarium</taxon>
        <taxon>Fusarium oxysporum species complex</taxon>
    </lineage>
</organism>
<evidence type="ECO:0000256" key="1">
    <source>
        <dbReference type="SAM" id="MobiDB-lite"/>
    </source>
</evidence>
<proteinExistence type="predicted"/>
<dbReference type="HOGENOM" id="CLU_1378172_0_0_1"/>
<dbReference type="OrthoDB" id="2993351at2759"/>
<sequence>MAYLTRAQKVGMNQANPRPRNGISVCNLTSSTPVQIAHHRTHQISLLQHRNSTHITPSSASSSWQRLNLSRWRIPPEPAHKEPEERQTRYSQEETDRLEGELSSIDALATFIPPGAVIPLYPPWRHTVNSNHLHGGASPAYEAWKFGPLELGIHIPSFHALLEAKDMSVEKISLCLGEHVGVIPSPPEFRDEDGDGVG</sequence>
<feature type="region of interest" description="Disordered" evidence="1">
    <location>
        <begin position="74"/>
        <end position="99"/>
    </location>
</feature>
<feature type="compositionally biased region" description="Basic and acidic residues" evidence="1">
    <location>
        <begin position="78"/>
        <end position="99"/>
    </location>
</feature>
<protein>
    <submittedName>
        <fullName evidence="2">Uncharacterized protein</fullName>
    </submittedName>
</protein>
<accession>W9J622</accession>
<dbReference type="Proteomes" id="UP000030753">
    <property type="component" value="Unassembled WGS sequence"/>
</dbReference>
<dbReference type="AlphaFoldDB" id="W9J622"/>
<evidence type="ECO:0000313" key="2">
    <source>
        <dbReference type="EMBL" id="EWZ01031.1"/>
    </source>
</evidence>
<name>W9J622_FUSOX</name>